<dbReference type="InterPro" id="IPR007995">
    <property type="entry name" value="DUF742"/>
</dbReference>
<feature type="compositionally biased region" description="Basic and acidic residues" evidence="1">
    <location>
        <begin position="86"/>
        <end position="101"/>
    </location>
</feature>
<feature type="region of interest" description="Disordered" evidence="1">
    <location>
        <begin position="27"/>
        <end position="101"/>
    </location>
</feature>
<feature type="region of interest" description="Disordered" evidence="1">
    <location>
        <begin position="121"/>
        <end position="204"/>
    </location>
</feature>
<dbReference type="Pfam" id="PF05331">
    <property type="entry name" value="DUF742"/>
    <property type="match status" value="1"/>
</dbReference>
<evidence type="ECO:0000313" key="2">
    <source>
        <dbReference type="EMBL" id="MFC0546960.1"/>
    </source>
</evidence>
<evidence type="ECO:0000256" key="1">
    <source>
        <dbReference type="SAM" id="MobiDB-lite"/>
    </source>
</evidence>
<dbReference type="Proteomes" id="UP001589810">
    <property type="component" value="Unassembled WGS sequence"/>
</dbReference>
<name>A0ABV6N4E9_9PSEU</name>
<gene>
    <name evidence="2" type="ORF">ACFFH7_36000</name>
</gene>
<dbReference type="PANTHER" id="PTHR36221:SF1">
    <property type="entry name" value="DUF742 DOMAIN-CONTAINING PROTEIN"/>
    <property type="match status" value="1"/>
</dbReference>
<feature type="compositionally biased region" description="Basic and acidic residues" evidence="1">
    <location>
        <begin position="42"/>
        <end position="63"/>
    </location>
</feature>
<protein>
    <submittedName>
        <fullName evidence="2">DUF742 domain-containing protein</fullName>
    </submittedName>
</protein>
<sequence length="323" mass="34383">MAKGSGVPGGRFGKKFDYQAWAAEGFSFSDPDSESAPEAEDDAHYELDEVLDDPPRHQLHDAPRQPGAGRAFGTAGRGLGDMAAHGLDDPPQHGLDEVPNRFDIDGYGNGLFGGPGADLFGEHGFVDGPPQRSRGAYGLPEEMPGGGAFGFAEERPGERSHPGYRGGPPSGPISDPMSGPLYDADGYEVHFVQPPDPEPEPDPALHEPVVETGSLVRPYTRTGGRTRPDYDLAIEALVSTSDHGRDRDAAVTAEHRSICGLCVETRSVAEIAAHLRLPLGVVRVLIGDMASMGLVLIHQSGLVVGDRPSIEFLERVLSGLRRL</sequence>
<feature type="compositionally biased region" description="Basic and acidic residues" evidence="1">
    <location>
        <begin position="152"/>
        <end position="161"/>
    </location>
</feature>
<organism evidence="2 3">
    <name type="scientific">Kutzneria chonburiensis</name>
    <dbReference type="NCBI Taxonomy" id="1483604"/>
    <lineage>
        <taxon>Bacteria</taxon>
        <taxon>Bacillati</taxon>
        <taxon>Actinomycetota</taxon>
        <taxon>Actinomycetes</taxon>
        <taxon>Pseudonocardiales</taxon>
        <taxon>Pseudonocardiaceae</taxon>
        <taxon>Kutzneria</taxon>
    </lineage>
</organism>
<feature type="compositionally biased region" description="Acidic residues" evidence="1">
    <location>
        <begin position="31"/>
        <end position="41"/>
    </location>
</feature>
<proteinExistence type="predicted"/>
<dbReference type="EMBL" id="JBHLUD010000013">
    <property type="protein sequence ID" value="MFC0546960.1"/>
    <property type="molecule type" value="Genomic_DNA"/>
</dbReference>
<comment type="caution">
    <text evidence="2">The sequence shown here is derived from an EMBL/GenBank/DDBJ whole genome shotgun (WGS) entry which is preliminary data.</text>
</comment>
<evidence type="ECO:0000313" key="3">
    <source>
        <dbReference type="Proteomes" id="UP001589810"/>
    </source>
</evidence>
<accession>A0ABV6N4E9</accession>
<keyword evidence="3" id="KW-1185">Reference proteome</keyword>
<reference evidence="2 3" key="1">
    <citation type="submission" date="2024-09" db="EMBL/GenBank/DDBJ databases">
        <authorList>
            <person name="Sun Q."/>
            <person name="Mori K."/>
        </authorList>
    </citation>
    <scope>NUCLEOTIDE SEQUENCE [LARGE SCALE GENOMIC DNA]</scope>
    <source>
        <strain evidence="2 3">TBRC 1432</strain>
    </source>
</reference>
<dbReference type="RefSeq" id="WP_379794447.1">
    <property type="nucleotide sequence ID" value="NZ_JBHLUD010000013.1"/>
</dbReference>
<dbReference type="PANTHER" id="PTHR36221">
    <property type="entry name" value="DUF742 DOMAIN-CONTAINING PROTEIN"/>
    <property type="match status" value="1"/>
</dbReference>